<dbReference type="InterPro" id="IPR016024">
    <property type="entry name" value="ARM-type_fold"/>
</dbReference>
<evidence type="ECO:0000313" key="6">
    <source>
        <dbReference type="EMBL" id="KAK3208856.1"/>
    </source>
</evidence>
<keyword evidence="3" id="KW-0539">Nucleus</keyword>
<keyword evidence="2" id="KW-0507">mRNA processing</keyword>
<dbReference type="PANTHER" id="PTHR15245">
    <property type="entry name" value="SYMPLEKIN-RELATED"/>
    <property type="match status" value="1"/>
</dbReference>
<feature type="region of interest" description="Disordered" evidence="4">
    <location>
        <begin position="427"/>
        <end position="453"/>
    </location>
</feature>
<gene>
    <name evidence="6" type="ORF">GRF29_77g2255466</name>
</gene>
<dbReference type="AlphaFoldDB" id="A0AAN6LX98"/>
<comment type="subcellular location">
    <subcellularLocation>
        <location evidence="1">Nucleus</location>
    </subcellularLocation>
</comment>
<sequence>MSNTHLEHARSLALTDSKYYPSLMPGVLPLIGPNSGASLEVQRFGADFLAEMFASPMWPSEEKQPIALLVLDTLRYYLYEVHDRSVVKGAVQAAASLYPLVYRHTISNPNDKDHWKTMTEIKSNILNRMSTSPPGVRICCIKFIQQVVLVQTPGVIDPRVNMPTSTDHTHPAHKIQRPDHSDISLALVPRDHPLMAYVPLEAEGHGLLDRLLDIIHGDHSDSLLVTAVLNSLGVLMHRRPVAANKILNSVLNFNPLKLANSPMTPRNKVSMRAIERTTRALLVNVLKRNGAERPNDPNNGRIQHFLERMHRMRHDIIEEASRKRSAPVEPTDGLDAAKRQRLAAEPPAPAPALAPVPAPTVTAFPPGPVSYRQLYTVDPEKNAAANFDVKMFQDPALVTQILIPVLQSVDEKKLLDACNIVRARYLSLPKPQPPPPVEEDEYEPDDYEPEDEEQLATRADALGDLSAPAPLTFELPRPPPLNLQELQQHGELAVRRTFSLLNELEDKVKTSKGGFNRLAGSEFGRDAWITIAARLAGRASAGLFDEEEVGVKEEFAVKSVKGATGLSDSIRELLLDYILRDWKKRIDVAVSWLNEEWYNDLVTAESFPSSKPSSLPQGNYHTQALRLLDALLPYVAPSDKGLIRLYSELPALDYALLARVKTMAQDPERVSLATQVLQYLHMFRPPVKEVVVQVVSELWRENERARVKAGMLLKVWRPEVLEGGR</sequence>
<evidence type="ECO:0000256" key="3">
    <source>
        <dbReference type="ARBA" id="ARBA00023242"/>
    </source>
</evidence>
<dbReference type="Proteomes" id="UP001280581">
    <property type="component" value="Unassembled WGS sequence"/>
</dbReference>
<keyword evidence="7" id="KW-1185">Reference proteome</keyword>
<evidence type="ECO:0000256" key="4">
    <source>
        <dbReference type="SAM" id="MobiDB-lite"/>
    </source>
</evidence>
<dbReference type="InterPro" id="IPR032460">
    <property type="entry name" value="Symplekin/Pta1_N"/>
</dbReference>
<protein>
    <recommendedName>
        <fullName evidence="5">Symplekin/Pta1 N-terminal domain-containing protein</fullName>
    </recommendedName>
</protein>
<dbReference type="GO" id="GO:0005847">
    <property type="term" value="C:mRNA cleavage and polyadenylation specificity factor complex"/>
    <property type="evidence" value="ECO:0007669"/>
    <property type="project" value="TreeGrafter"/>
</dbReference>
<dbReference type="InterPro" id="IPR021850">
    <property type="entry name" value="Symplekin/Pta1"/>
</dbReference>
<evidence type="ECO:0000256" key="2">
    <source>
        <dbReference type="ARBA" id="ARBA00022664"/>
    </source>
</evidence>
<dbReference type="PANTHER" id="PTHR15245:SF20">
    <property type="entry name" value="SYMPLEKIN"/>
    <property type="match status" value="1"/>
</dbReference>
<feature type="compositionally biased region" description="Acidic residues" evidence="4">
    <location>
        <begin position="437"/>
        <end position="453"/>
    </location>
</feature>
<evidence type="ECO:0000313" key="7">
    <source>
        <dbReference type="Proteomes" id="UP001280581"/>
    </source>
</evidence>
<accession>A0AAN6LX98</accession>
<evidence type="ECO:0000259" key="5">
    <source>
        <dbReference type="Pfam" id="PF11935"/>
    </source>
</evidence>
<dbReference type="SUPFAM" id="SSF48371">
    <property type="entry name" value="ARM repeat"/>
    <property type="match status" value="1"/>
</dbReference>
<evidence type="ECO:0000256" key="1">
    <source>
        <dbReference type="ARBA" id="ARBA00004123"/>
    </source>
</evidence>
<reference evidence="6 7" key="1">
    <citation type="submission" date="2021-02" db="EMBL/GenBank/DDBJ databases">
        <title>Genome assembly of Pseudopithomyces chartarum.</title>
        <authorList>
            <person name="Jauregui R."/>
            <person name="Singh J."/>
            <person name="Voisey C."/>
        </authorList>
    </citation>
    <scope>NUCLEOTIDE SEQUENCE [LARGE SCALE GENOMIC DNA]</scope>
    <source>
        <strain evidence="6 7">AGR01</strain>
    </source>
</reference>
<dbReference type="EMBL" id="WVTA01000007">
    <property type="protein sequence ID" value="KAK3208856.1"/>
    <property type="molecule type" value="Genomic_DNA"/>
</dbReference>
<proteinExistence type="predicted"/>
<name>A0AAN6LX98_9PLEO</name>
<feature type="domain" description="Symplekin/Pta1 N-terminal" evidence="5">
    <location>
        <begin position="83"/>
        <end position="323"/>
    </location>
</feature>
<dbReference type="Gene3D" id="1.25.10.10">
    <property type="entry name" value="Leucine-rich Repeat Variant"/>
    <property type="match status" value="1"/>
</dbReference>
<comment type="caution">
    <text evidence="6">The sequence shown here is derived from an EMBL/GenBank/DDBJ whole genome shotgun (WGS) entry which is preliminary data.</text>
</comment>
<organism evidence="6 7">
    <name type="scientific">Pseudopithomyces chartarum</name>
    <dbReference type="NCBI Taxonomy" id="1892770"/>
    <lineage>
        <taxon>Eukaryota</taxon>
        <taxon>Fungi</taxon>
        <taxon>Dikarya</taxon>
        <taxon>Ascomycota</taxon>
        <taxon>Pezizomycotina</taxon>
        <taxon>Dothideomycetes</taxon>
        <taxon>Pleosporomycetidae</taxon>
        <taxon>Pleosporales</taxon>
        <taxon>Massarineae</taxon>
        <taxon>Didymosphaeriaceae</taxon>
        <taxon>Pseudopithomyces</taxon>
    </lineage>
</organism>
<dbReference type="GO" id="GO:0006397">
    <property type="term" value="P:mRNA processing"/>
    <property type="evidence" value="ECO:0007669"/>
    <property type="project" value="UniProtKB-KW"/>
</dbReference>
<dbReference type="Pfam" id="PF11935">
    <property type="entry name" value="SYMPK_PTA1_N"/>
    <property type="match status" value="1"/>
</dbReference>
<dbReference type="InterPro" id="IPR011989">
    <property type="entry name" value="ARM-like"/>
</dbReference>